<feature type="compositionally biased region" description="Basic and acidic residues" evidence="1">
    <location>
        <begin position="38"/>
        <end position="48"/>
    </location>
</feature>
<feature type="region of interest" description="Disordered" evidence="1">
    <location>
        <begin position="86"/>
        <end position="106"/>
    </location>
</feature>
<feature type="transmembrane region" description="Helical" evidence="2">
    <location>
        <begin position="227"/>
        <end position="247"/>
    </location>
</feature>
<reference evidence="3 4" key="2">
    <citation type="submission" date="2015-05" db="EMBL/GenBank/DDBJ databases">
        <authorList>
            <person name="Morales-Cruz A."/>
            <person name="Amrine K.C."/>
            <person name="Cantu D."/>
        </authorList>
    </citation>
    <scope>NUCLEOTIDE SEQUENCE [LARGE SCALE GENOMIC DNA]</scope>
    <source>
        <strain evidence="3">DA912</strain>
    </source>
</reference>
<dbReference type="Proteomes" id="UP000034680">
    <property type="component" value="Unassembled WGS sequence"/>
</dbReference>
<evidence type="ECO:0000256" key="2">
    <source>
        <dbReference type="SAM" id="Phobius"/>
    </source>
</evidence>
<dbReference type="OrthoDB" id="3903561at2759"/>
<feature type="region of interest" description="Disordered" evidence="1">
    <location>
        <begin position="1"/>
        <end position="48"/>
    </location>
</feature>
<evidence type="ECO:0000313" key="3">
    <source>
        <dbReference type="EMBL" id="KKY37480.1"/>
    </source>
</evidence>
<dbReference type="STRING" id="1214573.A0A0G2ICT8"/>
<keyword evidence="2" id="KW-0472">Membrane</keyword>
<feature type="transmembrane region" description="Helical" evidence="2">
    <location>
        <begin position="119"/>
        <end position="143"/>
    </location>
</feature>
<reference evidence="3 4" key="1">
    <citation type="submission" date="2015-05" db="EMBL/GenBank/DDBJ databases">
        <title>Distinctive expansion of gene families associated with plant cell wall degradation and secondary metabolism in the genomes of grapevine trunk pathogens.</title>
        <authorList>
            <person name="Lawrence D.P."/>
            <person name="Travadon R."/>
            <person name="Rolshausen P.E."/>
            <person name="Baumgartner K."/>
        </authorList>
    </citation>
    <scope>NUCLEOTIDE SEQUENCE [LARGE SCALE GENOMIC DNA]</scope>
    <source>
        <strain evidence="3">DA912</strain>
    </source>
</reference>
<gene>
    <name evidence="3" type="ORF">UCDDA912_g02535</name>
</gene>
<feature type="compositionally biased region" description="Polar residues" evidence="1">
    <location>
        <begin position="11"/>
        <end position="37"/>
    </location>
</feature>
<organism evidence="3 4">
    <name type="scientific">Diaporthe ampelina</name>
    <dbReference type="NCBI Taxonomy" id="1214573"/>
    <lineage>
        <taxon>Eukaryota</taxon>
        <taxon>Fungi</taxon>
        <taxon>Dikarya</taxon>
        <taxon>Ascomycota</taxon>
        <taxon>Pezizomycotina</taxon>
        <taxon>Sordariomycetes</taxon>
        <taxon>Sordariomycetidae</taxon>
        <taxon>Diaporthales</taxon>
        <taxon>Diaporthaceae</taxon>
        <taxon>Diaporthe</taxon>
    </lineage>
</organism>
<evidence type="ECO:0000313" key="4">
    <source>
        <dbReference type="Proteomes" id="UP000034680"/>
    </source>
</evidence>
<dbReference type="AlphaFoldDB" id="A0A0G2ICT8"/>
<name>A0A0G2ICT8_9PEZI</name>
<accession>A0A0G2ICT8</accession>
<keyword evidence="2" id="KW-0812">Transmembrane</keyword>
<feature type="transmembrane region" description="Helical" evidence="2">
    <location>
        <begin position="259"/>
        <end position="282"/>
    </location>
</feature>
<keyword evidence="4" id="KW-1185">Reference proteome</keyword>
<dbReference type="EMBL" id="LCUC01000084">
    <property type="protein sequence ID" value="KKY37480.1"/>
    <property type="molecule type" value="Genomic_DNA"/>
</dbReference>
<proteinExistence type="predicted"/>
<sequence>MDQGTRYLGSQEASLAITATSDDTGRQEQMYSELQTQDPKDELADDGGRVGVVDSPALPPSYHLLDPGRDTTKKGSGESTFETLMGENDDTSSYEQHHNCDAGPHLPPRTLTPLTNRQISLLFLELLAVVALAIAGIKGLFILPGLNLFSVPPMTQDCGGYSVPSVERSFYINLQIARDLSFTRAKLLDLAWDTVVGQGGRFLHGWVLYQVAASQLSWMMEYSSVPYYFQLDILFSTTSLPALWSTLRFLGTRRPARAVFSAVWFLLAILYVLAFASIWGAATGYLNPSKPAYMMDDRSYVTVNSDSLRMCMSVDTERLNRTVPAVVQGPRLGECFESFDYVSGWGTCDITEGEDDWKNVVAYLNTKGTIQNFYSAANSTRPVNETTDFNLWGYDSVSPVISGIQINNGRYSGQYGYTGDSVYRRSRSRGWRTAVKGLYREITGFQFAGAGQEVADVKKPWFNDTFQLDPSVNMSGWTKSYQTLDPVPYNSTLWWNGSAIPLEAPFLDLPARVEDCNWFGPSGMCVCYRDALLTSDFRDENNLICISEDGYVWGFSSVITLVGMILEVCWIVGCFGMWLDLHINCNLFRMNRRGSGVVRNILDVGGAIRHDLGGDTGAYENRDLLKELEKLPPVGYEVDDSGQQGRISIVSMPGARRRGGGLKAGKLYA</sequence>
<comment type="caution">
    <text evidence="3">The sequence shown here is derived from an EMBL/GenBank/DDBJ whole genome shotgun (WGS) entry which is preliminary data.</text>
</comment>
<keyword evidence="2" id="KW-1133">Transmembrane helix</keyword>
<evidence type="ECO:0000256" key="1">
    <source>
        <dbReference type="SAM" id="MobiDB-lite"/>
    </source>
</evidence>
<protein>
    <submittedName>
        <fullName evidence="3">Uncharacterized protein</fullName>
    </submittedName>
</protein>